<evidence type="ECO:0000256" key="3">
    <source>
        <dbReference type="PROSITE-ProRule" id="PRU00703"/>
    </source>
</evidence>
<organism evidence="5 6">
    <name type="scientific">Brassica campestris</name>
    <name type="common">Field mustard</name>
    <dbReference type="NCBI Taxonomy" id="3711"/>
    <lineage>
        <taxon>Eukaryota</taxon>
        <taxon>Viridiplantae</taxon>
        <taxon>Streptophyta</taxon>
        <taxon>Embryophyta</taxon>
        <taxon>Tracheophyta</taxon>
        <taxon>Spermatophyta</taxon>
        <taxon>Magnoliopsida</taxon>
        <taxon>eudicotyledons</taxon>
        <taxon>Gunneridae</taxon>
        <taxon>Pentapetalae</taxon>
        <taxon>rosids</taxon>
        <taxon>malvids</taxon>
        <taxon>Brassicales</taxon>
        <taxon>Brassicaceae</taxon>
        <taxon>Brassiceae</taxon>
        <taxon>Brassica</taxon>
    </lineage>
</organism>
<evidence type="ECO:0000259" key="4">
    <source>
        <dbReference type="PROSITE" id="PS51371"/>
    </source>
</evidence>
<keyword evidence="1" id="KW-0677">Repeat</keyword>
<dbReference type="InterPro" id="IPR050511">
    <property type="entry name" value="AMPK_gamma/SDS23_families"/>
</dbReference>
<evidence type="ECO:0000256" key="2">
    <source>
        <dbReference type="ARBA" id="ARBA00023122"/>
    </source>
</evidence>
<evidence type="ECO:0000313" key="5">
    <source>
        <dbReference type="EMBL" id="RID57690.1"/>
    </source>
</evidence>
<dbReference type="EMBL" id="CM010633">
    <property type="protein sequence ID" value="RID57690.1"/>
    <property type="molecule type" value="Genomic_DNA"/>
</dbReference>
<proteinExistence type="predicted"/>
<feature type="domain" description="CBS" evidence="4">
    <location>
        <begin position="300"/>
        <end position="355"/>
    </location>
</feature>
<dbReference type="SUPFAM" id="SSF54631">
    <property type="entry name" value="CBS-domain pair"/>
    <property type="match status" value="2"/>
</dbReference>
<dbReference type="Proteomes" id="UP000264353">
    <property type="component" value="Chromosome A6"/>
</dbReference>
<name>A0A397Z314_BRACM</name>
<gene>
    <name evidence="5" type="ORF">BRARA_F01048</name>
</gene>
<dbReference type="AlphaFoldDB" id="A0A397Z314"/>
<evidence type="ECO:0000313" key="6">
    <source>
        <dbReference type="Proteomes" id="UP000264353"/>
    </source>
</evidence>
<dbReference type="CDD" id="cd02205">
    <property type="entry name" value="CBS_pair_SF"/>
    <property type="match status" value="1"/>
</dbReference>
<dbReference type="FunFam" id="3.10.580.10:FF:000097">
    <property type="entry name" value="SNF1-related protein kinase regulatory subunit gamma-like PV42a"/>
    <property type="match status" value="1"/>
</dbReference>
<evidence type="ECO:0000256" key="1">
    <source>
        <dbReference type="ARBA" id="ARBA00022737"/>
    </source>
</evidence>
<dbReference type="Gene3D" id="3.10.580.10">
    <property type="entry name" value="CBS-domain"/>
    <property type="match status" value="2"/>
</dbReference>
<dbReference type="PROSITE" id="PS51371">
    <property type="entry name" value="CBS"/>
    <property type="match status" value="1"/>
</dbReference>
<dbReference type="PANTHER" id="PTHR13780:SF101">
    <property type="entry name" value="SNF1-RELATED PROTEIN KINASE REGULATORY SUBUNIT GAMMA-LIKE PV42A"/>
    <property type="match status" value="1"/>
</dbReference>
<dbReference type="InterPro" id="IPR046342">
    <property type="entry name" value="CBS_dom_sf"/>
</dbReference>
<keyword evidence="2 3" id="KW-0129">CBS domain</keyword>
<dbReference type="PANTHER" id="PTHR13780">
    <property type="entry name" value="AMP-ACTIVATED PROTEIN KINASE, GAMMA REGULATORY SUBUNIT"/>
    <property type="match status" value="1"/>
</dbReference>
<protein>
    <recommendedName>
        <fullName evidence="4">CBS domain-containing protein</fullName>
    </recommendedName>
</protein>
<dbReference type="SMART" id="SM00116">
    <property type="entry name" value="CBS"/>
    <property type="match status" value="3"/>
</dbReference>
<dbReference type="Pfam" id="PF00571">
    <property type="entry name" value="CBS"/>
    <property type="match status" value="1"/>
</dbReference>
<accession>A0A397Z314</accession>
<sequence length="355" mass="38758">MQQEKSKEDHSRLINITAKDLTAGNRRLVEVPYTATLSHAMNTLVANSISSLPVAAPPGHWIGAGGSMIMESDKQTGAVRKHYIGILTMLDILAHIAGGEHKLSDPTDLDRKMGSQVSSIIGHCLEGLSLWTLNPSTTLLECMEVFSKGIHRALVPVESSIESSNTISGVELVESSSAYRMLTQMDLLRFLRDHHFDDLKDVLSRSISDLRAVNESVYAVTASTSVSNAIKSMKAALLNAVPIVHAPDVAEEDHLQLINGRHRKVIGTFSATDIKACRLPELQAWLPLSALEFTEKVTGNERETVSCTEEATMEEAVEKVVTRGVHRVWVVDQQGLLKGVVSLTDIIRSIRAALL</sequence>
<reference evidence="5 6" key="1">
    <citation type="submission" date="2018-06" db="EMBL/GenBank/DDBJ databases">
        <title>WGS assembly of Brassica rapa FPsc.</title>
        <authorList>
            <person name="Bowman J."/>
            <person name="Kohchi T."/>
            <person name="Yamato K."/>
            <person name="Jenkins J."/>
            <person name="Shu S."/>
            <person name="Ishizaki K."/>
            <person name="Yamaoka S."/>
            <person name="Nishihama R."/>
            <person name="Nakamura Y."/>
            <person name="Berger F."/>
            <person name="Adam C."/>
            <person name="Aki S."/>
            <person name="Althoff F."/>
            <person name="Araki T."/>
            <person name="Arteaga-Vazquez M."/>
            <person name="Balasubrmanian S."/>
            <person name="Bauer D."/>
            <person name="Boehm C."/>
            <person name="Briginshaw L."/>
            <person name="Caballero-Perez J."/>
            <person name="Catarino B."/>
            <person name="Chen F."/>
            <person name="Chiyoda S."/>
            <person name="Chovatia M."/>
            <person name="Davies K."/>
            <person name="Delmans M."/>
            <person name="Demura T."/>
            <person name="Dierschke T."/>
            <person name="Dolan L."/>
            <person name="Dorantes-Acosta A."/>
            <person name="Eklund D."/>
            <person name="Florent S."/>
            <person name="Flores-Sandoval E."/>
            <person name="Fujiyama A."/>
            <person name="Fukuzawa H."/>
            <person name="Galik B."/>
            <person name="Grimanelli D."/>
            <person name="Grimwood J."/>
            <person name="Grossniklaus U."/>
            <person name="Hamada T."/>
            <person name="Haseloff J."/>
            <person name="Hetherington A."/>
            <person name="Higo A."/>
            <person name="Hirakawa Y."/>
            <person name="Hundley H."/>
            <person name="Ikeda Y."/>
            <person name="Inoue K."/>
            <person name="Inoue S."/>
            <person name="Ishida S."/>
            <person name="Jia Q."/>
            <person name="Kakita M."/>
            <person name="Kanazawa T."/>
            <person name="Kawai Y."/>
            <person name="Kawashima T."/>
            <person name="Kennedy M."/>
            <person name="Kinose K."/>
            <person name="Kinoshita T."/>
            <person name="Kohara Y."/>
            <person name="Koide E."/>
            <person name="Komatsu K."/>
            <person name="Kopischke S."/>
            <person name="Kubo M."/>
            <person name="Kyozuka J."/>
            <person name="Lagercrantz U."/>
            <person name="Lin S."/>
            <person name="Lindquist E."/>
            <person name="Lipzen A."/>
            <person name="Lu C."/>
            <person name="Luna E."/>
            <person name="Martienssen R."/>
            <person name="Minamino N."/>
            <person name="Mizutani M."/>
            <person name="Mizutani M."/>
            <person name="Mochizuki N."/>
            <person name="Monte I."/>
            <person name="Mosher R."/>
            <person name="Nagasaki H."/>
            <person name="Nakagami H."/>
            <person name="Naramoto S."/>
            <person name="Nishitani K."/>
            <person name="Ohtani M."/>
            <person name="Okamoto T."/>
            <person name="Okumura M."/>
            <person name="Phillips J."/>
            <person name="Pollak B."/>
            <person name="Reinders A."/>
            <person name="Roevekamp M."/>
            <person name="Sano R."/>
            <person name="Sawa S."/>
            <person name="Schmid M."/>
            <person name="Shirakawa M."/>
            <person name="Solano R."/>
            <person name="Spunde A."/>
            <person name="Suetsugu N."/>
            <person name="Sugano S."/>
            <person name="Sugiyama A."/>
            <person name="Sun R."/>
            <person name="Suzuki Y."/>
            <person name="Takenaka M."/>
            <person name="Takezawa D."/>
            <person name="Tomogane H."/>
            <person name="Tsuzuki M."/>
            <person name="Ueda T."/>
            <person name="Umeda M."/>
            <person name="Ward J."/>
            <person name="Watanabe Y."/>
            <person name="Yazaki K."/>
            <person name="Yokoyama R."/>
            <person name="Yoshitake Y."/>
            <person name="Yotsui I."/>
            <person name="Zachgo S."/>
            <person name="Schmutz J."/>
        </authorList>
    </citation>
    <scope>NUCLEOTIDE SEQUENCE [LARGE SCALE GENOMIC DNA]</scope>
    <source>
        <strain evidence="6">cv. B-3</strain>
    </source>
</reference>
<dbReference type="InterPro" id="IPR000644">
    <property type="entry name" value="CBS_dom"/>
</dbReference>